<feature type="compositionally biased region" description="Low complexity" evidence="5">
    <location>
        <begin position="377"/>
        <end position="397"/>
    </location>
</feature>
<feature type="compositionally biased region" description="Pro residues" evidence="5">
    <location>
        <begin position="398"/>
        <end position="407"/>
    </location>
</feature>
<dbReference type="Pfam" id="PF00069">
    <property type="entry name" value="Pkinase"/>
    <property type="match status" value="1"/>
</dbReference>
<evidence type="ECO:0000256" key="2">
    <source>
        <dbReference type="ARBA" id="ARBA00022840"/>
    </source>
</evidence>
<dbReference type="InterPro" id="IPR008271">
    <property type="entry name" value="Ser/Thr_kinase_AS"/>
</dbReference>
<evidence type="ECO:0000256" key="5">
    <source>
        <dbReference type="SAM" id="MobiDB-lite"/>
    </source>
</evidence>
<dbReference type="Gene3D" id="1.10.510.10">
    <property type="entry name" value="Transferase(Phosphotransferase) domain 1"/>
    <property type="match status" value="1"/>
</dbReference>
<dbReference type="SMART" id="SM00220">
    <property type="entry name" value="S_TKc"/>
    <property type="match status" value="1"/>
</dbReference>
<dbReference type="PROSITE" id="PS00108">
    <property type="entry name" value="PROTEIN_KINASE_ST"/>
    <property type="match status" value="1"/>
</dbReference>
<evidence type="ECO:0000313" key="8">
    <source>
        <dbReference type="Proteomes" id="UP000789595"/>
    </source>
</evidence>
<dbReference type="InterPro" id="IPR000719">
    <property type="entry name" value="Prot_kinase_dom"/>
</dbReference>
<gene>
    <name evidence="7" type="ORF">PECAL_5P11670</name>
</gene>
<dbReference type="Gene3D" id="3.30.200.20">
    <property type="entry name" value="Phosphorylase Kinase, domain 1"/>
    <property type="match status" value="1"/>
</dbReference>
<dbReference type="GO" id="GO:0005524">
    <property type="term" value="F:ATP binding"/>
    <property type="evidence" value="ECO:0007669"/>
    <property type="project" value="UniProtKB-UniRule"/>
</dbReference>
<dbReference type="InterPro" id="IPR017441">
    <property type="entry name" value="Protein_kinase_ATP_BS"/>
</dbReference>
<evidence type="ECO:0000256" key="4">
    <source>
        <dbReference type="RuleBase" id="RU000304"/>
    </source>
</evidence>
<keyword evidence="4" id="KW-0808">Transferase</keyword>
<dbReference type="GO" id="GO:0005737">
    <property type="term" value="C:cytoplasm"/>
    <property type="evidence" value="ECO:0007669"/>
    <property type="project" value="TreeGrafter"/>
</dbReference>
<dbReference type="PANTHER" id="PTHR24346">
    <property type="entry name" value="MAP/MICROTUBULE AFFINITY-REGULATING KINASE"/>
    <property type="match status" value="1"/>
</dbReference>
<evidence type="ECO:0000259" key="6">
    <source>
        <dbReference type="PROSITE" id="PS50011"/>
    </source>
</evidence>
<proteinExistence type="inferred from homology"/>
<dbReference type="Proteomes" id="UP000789595">
    <property type="component" value="Unassembled WGS sequence"/>
</dbReference>
<feature type="domain" description="Protein kinase" evidence="6">
    <location>
        <begin position="50"/>
        <end position="335"/>
    </location>
</feature>
<dbReference type="AlphaFoldDB" id="A0A8J2X1N9"/>
<dbReference type="GO" id="GO:0004674">
    <property type="term" value="F:protein serine/threonine kinase activity"/>
    <property type="evidence" value="ECO:0007669"/>
    <property type="project" value="UniProtKB-KW"/>
</dbReference>
<keyword evidence="1 3" id="KW-0547">Nucleotide-binding</keyword>
<feature type="region of interest" description="Disordered" evidence="5">
    <location>
        <begin position="353"/>
        <end position="429"/>
    </location>
</feature>
<dbReference type="InterPro" id="IPR011009">
    <property type="entry name" value="Kinase-like_dom_sf"/>
</dbReference>
<reference evidence="7" key="1">
    <citation type="submission" date="2021-11" db="EMBL/GenBank/DDBJ databases">
        <authorList>
            <consortium name="Genoscope - CEA"/>
            <person name="William W."/>
        </authorList>
    </citation>
    <scope>NUCLEOTIDE SEQUENCE</scope>
</reference>
<keyword evidence="4" id="KW-0723">Serine/threonine-protein kinase</keyword>
<accession>A0A8J2X1N9</accession>
<comment type="similarity">
    <text evidence="4">Belongs to the protein kinase superfamily.</text>
</comment>
<dbReference type="SUPFAM" id="SSF56112">
    <property type="entry name" value="Protein kinase-like (PK-like)"/>
    <property type="match status" value="1"/>
</dbReference>
<dbReference type="EMBL" id="CAKKNE010000005">
    <property type="protein sequence ID" value="CAH0376569.1"/>
    <property type="molecule type" value="Genomic_DNA"/>
</dbReference>
<evidence type="ECO:0000313" key="7">
    <source>
        <dbReference type="EMBL" id="CAH0376569.1"/>
    </source>
</evidence>
<protein>
    <recommendedName>
        <fullName evidence="6">Protein kinase domain-containing protein</fullName>
    </recommendedName>
</protein>
<evidence type="ECO:0000256" key="1">
    <source>
        <dbReference type="ARBA" id="ARBA00022741"/>
    </source>
</evidence>
<keyword evidence="2 3" id="KW-0067">ATP-binding</keyword>
<dbReference type="PANTHER" id="PTHR24346:SF30">
    <property type="entry name" value="MATERNAL EMBRYONIC LEUCINE ZIPPER KINASE"/>
    <property type="match status" value="1"/>
</dbReference>
<comment type="caution">
    <text evidence="7">The sequence shown here is derived from an EMBL/GenBank/DDBJ whole genome shotgun (WGS) entry which is preliminary data.</text>
</comment>
<name>A0A8J2X1N9_9STRA</name>
<sequence length="429" mass="46201">MSSALRKLLPKYLQGTGSHTDLSSTWAQQDALPPCVPADSLLTETRVGPYEVLRRLGDGEFSTVVECRAGAAPETYALKVIGKAKVLRPSSIVKSIRNIGRVNREVKAMRAANHAGICRLFDVMQTPSHIYLVLEKGDRDLYALIDDYPGGCPETVVKSATRVLVLALRHCHNAKIAHRDIKPENILVCGDPQTWHQNPDAGIVKLCDFGLCADIPEDGGLLSDFVGSPGFFAPELLQRPAYDGARADLFSLGAVMVELIFGHDFFGAVWYPAYESFLQVDSFAAALAEALVRVRCGPADRPPAAPPVQALLNGLLEVVPERRSTVAELCEEPYFELMRGGPEDSSLLSLTFDQANGKPSDAKPAKRRPRSAGRTLRASFAAPVAARAPAPAGARPAPTGPFPPRKVTPPLAEGVPPKDWARTSFAVAP</sequence>
<keyword evidence="8" id="KW-1185">Reference proteome</keyword>
<evidence type="ECO:0000256" key="3">
    <source>
        <dbReference type="PROSITE-ProRule" id="PRU10141"/>
    </source>
</evidence>
<feature type="binding site" evidence="3">
    <location>
        <position position="83"/>
    </location>
    <ligand>
        <name>ATP</name>
        <dbReference type="ChEBI" id="CHEBI:30616"/>
    </ligand>
</feature>
<dbReference type="PROSITE" id="PS50011">
    <property type="entry name" value="PROTEIN_KINASE_DOM"/>
    <property type="match status" value="1"/>
</dbReference>
<organism evidence="7 8">
    <name type="scientific">Pelagomonas calceolata</name>
    <dbReference type="NCBI Taxonomy" id="35677"/>
    <lineage>
        <taxon>Eukaryota</taxon>
        <taxon>Sar</taxon>
        <taxon>Stramenopiles</taxon>
        <taxon>Ochrophyta</taxon>
        <taxon>Pelagophyceae</taxon>
        <taxon>Pelagomonadales</taxon>
        <taxon>Pelagomonadaceae</taxon>
        <taxon>Pelagomonas</taxon>
    </lineage>
</organism>
<dbReference type="OrthoDB" id="190564at2759"/>
<dbReference type="GO" id="GO:0035556">
    <property type="term" value="P:intracellular signal transduction"/>
    <property type="evidence" value="ECO:0007669"/>
    <property type="project" value="TreeGrafter"/>
</dbReference>
<keyword evidence="4" id="KW-0418">Kinase</keyword>
<dbReference type="PROSITE" id="PS00107">
    <property type="entry name" value="PROTEIN_KINASE_ATP"/>
    <property type="match status" value="1"/>
</dbReference>